<evidence type="ECO:0000313" key="2">
    <source>
        <dbReference type="EMBL" id="GAA4468392.1"/>
    </source>
</evidence>
<feature type="chain" id="PRO_5047319686" evidence="1">
    <location>
        <begin position="26"/>
        <end position="243"/>
    </location>
</feature>
<dbReference type="EMBL" id="BAABGA010000098">
    <property type="protein sequence ID" value="GAA4468392.1"/>
    <property type="molecule type" value="Genomic_DNA"/>
</dbReference>
<protein>
    <submittedName>
        <fullName evidence="2">Uncharacterized protein</fullName>
    </submittedName>
</protein>
<feature type="signal peptide" evidence="1">
    <location>
        <begin position="1"/>
        <end position="25"/>
    </location>
</feature>
<organism evidence="2 3">
    <name type="scientific">Novipirellula rosea</name>
    <dbReference type="NCBI Taxonomy" id="1031540"/>
    <lineage>
        <taxon>Bacteria</taxon>
        <taxon>Pseudomonadati</taxon>
        <taxon>Planctomycetota</taxon>
        <taxon>Planctomycetia</taxon>
        <taxon>Pirellulales</taxon>
        <taxon>Pirellulaceae</taxon>
        <taxon>Novipirellula</taxon>
    </lineage>
</organism>
<keyword evidence="3" id="KW-1185">Reference proteome</keyword>
<sequence length="243" mass="26654">MNSTITATNASILALLITCQTNLLAKAPIEHGKNSTADEVDPFAPNPLVDRFEWREYLSIKGTLVSGADLVGNLSVSKITLSSGNEILTNDETIFVRQSPGQPSTPATKNDITVGTPISYEIDIQRSAAAQRIVVWQGFGPFRHKIYDERINPMVKSLVSRVKTGKRNLIELEHPAEPMQIEFASSKQIIPPGEPKLIQLDTPVKALNILSGDQKQAMSFEHEFDTFVVFRSFGSGAMIFAGK</sequence>
<proteinExistence type="predicted"/>
<evidence type="ECO:0000256" key="1">
    <source>
        <dbReference type="SAM" id="SignalP"/>
    </source>
</evidence>
<comment type="caution">
    <text evidence="2">The sequence shown here is derived from an EMBL/GenBank/DDBJ whole genome shotgun (WGS) entry which is preliminary data.</text>
</comment>
<dbReference type="Proteomes" id="UP001500840">
    <property type="component" value="Unassembled WGS sequence"/>
</dbReference>
<name>A0ABP8NJQ9_9BACT</name>
<keyword evidence="1" id="KW-0732">Signal</keyword>
<evidence type="ECO:0000313" key="3">
    <source>
        <dbReference type="Proteomes" id="UP001500840"/>
    </source>
</evidence>
<gene>
    <name evidence="2" type="ORF">GCM10023156_59340</name>
</gene>
<reference evidence="3" key="1">
    <citation type="journal article" date="2019" name="Int. J. Syst. Evol. Microbiol.">
        <title>The Global Catalogue of Microorganisms (GCM) 10K type strain sequencing project: providing services to taxonomists for standard genome sequencing and annotation.</title>
        <authorList>
            <consortium name="The Broad Institute Genomics Platform"/>
            <consortium name="The Broad Institute Genome Sequencing Center for Infectious Disease"/>
            <person name="Wu L."/>
            <person name="Ma J."/>
        </authorList>
    </citation>
    <scope>NUCLEOTIDE SEQUENCE [LARGE SCALE GENOMIC DNA]</scope>
    <source>
        <strain evidence="3">JCM 17759</strain>
    </source>
</reference>
<accession>A0ABP8NJQ9</accession>